<gene>
    <name evidence="2" type="ORF">N7456_007554</name>
</gene>
<dbReference type="AlphaFoldDB" id="A0A9W9FAY3"/>
<reference evidence="2" key="2">
    <citation type="journal article" date="2023" name="IMA Fungus">
        <title>Comparative genomic study of the Penicillium genus elucidates a diverse pangenome and 15 lateral gene transfer events.</title>
        <authorList>
            <person name="Petersen C."/>
            <person name="Sorensen T."/>
            <person name="Nielsen M.R."/>
            <person name="Sondergaard T.E."/>
            <person name="Sorensen J.L."/>
            <person name="Fitzpatrick D.A."/>
            <person name="Frisvad J.C."/>
            <person name="Nielsen K.L."/>
        </authorList>
    </citation>
    <scope>NUCLEOTIDE SEQUENCE</scope>
    <source>
        <strain evidence="2">IBT 30069</strain>
    </source>
</reference>
<sequence>MIAPPPYDEHLLEGSPHDEASHDEPPQDDPSQDNPPRETLSHEGLPHYKPPYNETPHEEASYDAPPSKKFSLEALESKFPSLDDYLLSIKNEFVDQAKNCDPTDWGVITPAKLTQWCAKRRGAIYMTRVMKGLPIFLDGKPKIGYAGAIDLDQKSVFVACDVNGLAVIDFEQVSRSGIDTEKILEITATDSDPFRKARFVMYSSDPDRVIGEMMTMEKREFFWCHLHGLMHLAETDHRTFSVCKHDSPYDAQIYENWPSKTAPKSE</sequence>
<proteinExistence type="predicted"/>
<evidence type="ECO:0000313" key="3">
    <source>
        <dbReference type="Proteomes" id="UP001149165"/>
    </source>
</evidence>
<dbReference type="Proteomes" id="UP001149165">
    <property type="component" value="Unassembled WGS sequence"/>
</dbReference>
<accession>A0A9W9FAY3</accession>
<dbReference type="EMBL" id="JAPQKH010000005">
    <property type="protein sequence ID" value="KAJ5096833.1"/>
    <property type="molecule type" value="Genomic_DNA"/>
</dbReference>
<evidence type="ECO:0000313" key="2">
    <source>
        <dbReference type="EMBL" id="KAJ5096833.1"/>
    </source>
</evidence>
<evidence type="ECO:0000256" key="1">
    <source>
        <dbReference type="SAM" id="MobiDB-lite"/>
    </source>
</evidence>
<comment type="caution">
    <text evidence="2">The sequence shown here is derived from an EMBL/GenBank/DDBJ whole genome shotgun (WGS) entry which is preliminary data.</text>
</comment>
<feature type="compositionally biased region" description="Basic and acidic residues" evidence="1">
    <location>
        <begin position="7"/>
        <end position="25"/>
    </location>
</feature>
<feature type="compositionally biased region" description="Basic and acidic residues" evidence="1">
    <location>
        <begin position="35"/>
        <end position="46"/>
    </location>
</feature>
<dbReference type="OrthoDB" id="4371894at2759"/>
<keyword evidence="3" id="KW-1185">Reference proteome</keyword>
<name>A0A9W9FAY3_9EURO</name>
<reference evidence="2" key="1">
    <citation type="submission" date="2022-11" db="EMBL/GenBank/DDBJ databases">
        <authorList>
            <person name="Petersen C."/>
        </authorList>
    </citation>
    <scope>NUCLEOTIDE SEQUENCE</scope>
    <source>
        <strain evidence="2">IBT 30069</strain>
    </source>
</reference>
<protein>
    <submittedName>
        <fullName evidence="2">Uncharacterized protein</fullName>
    </submittedName>
</protein>
<feature type="region of interest" description="Disordered" evidence="1">
    <location>
        <begin position="1"/>
        <end position="65"/>
    </location>
</feature>
<organism evidence="2 3">
    <name type="scientific">Penicillium angulare</name>
    <dbReference type="NCBI Taxonomy" id="116970"/>
    <lineage>
        <taxon>Eukaryota</taxon>
        <taxon>Fungi</taxon>
        <taxon>Dikarya</taxon>
        <taxon>Ascomycota</taxon>
        <taxon>Pezizomycotina</taxon>
        <taxon>Eurotiomycetes</taxon>
        <taxon>Eurotiomycetidae</taxon>
        <taxon>Eurotiales</taxon>
        <taxon>Aspergillaceae</taxon>
        <taxon>Penicillium</taxon>
    </lineage>
</organism>